<evidence type="ECO:0000259" key="1">
    <source>
        <dbReference type="SMART" id="SM00342"/>
    </source>
</evidence>
<name>A0A0F9VM35_9ZZZZ</name>
<dbReference type="EMBL" id="LAZR01000016">
    <property type="protein sequence ID" value="KKO06201.1"/>
    <property type="molecule type" value="Genomic_DNA"/>
</dbReference>
<dbReference type="InterPro" id="IPR018060">
    <property type="entry name" value="HTH_AraC"/>
</dbReference>
<dbReference type="InterPro" id="IPR046532">
    <property type="entry name" value="DUF6597"/>
</dbReference>
<dbReference type="Pfam" id="PF20240">
    <property type="entry name" value="DUF6597"/>
    <property type="match status" value="1"/>
</dbReference>
<dbReference type="Gene3D" id="1.10.10.60">
    <property type="entry name" value="Homeodomain-like"/>
    <property type="match status" value="1"/>
</dbReference>
<gene>
    <name evidence="2" type="ORF">LCGC14_0066190</name>
</gene>
<dbReference type="AlphaFoldDB" id="A0A0F9VM35"/>
<evidence type="ECO:0000313" key="2">
    <source>
        <dbReference type="EMBL" id="KKO06201.1"/>
    </source>
</evidence>
<sequence length="249" mass="29356">MTYYQQASNEVLKQYIRCFWWLDNDSSKNLNYTILPDGFFDIIVRFDNYKYQSTVLTGLYTKELAVVIPPNHQLFGIQFKLPAAEYTFYESIAPLLNSEKKLPAAFWNLNAFDFLENTYTIDRLSSLISKEINKENNPDDRKLNLFRLLSQTKGNESVSYFADKVFWSSRQINRYFNKMFGLSLKSYCNILRCSASFKDIKNGDLLSNQNYYDRSHFNKEIKKYTNQTPKSLSHNENDRFLQISIIPSE</sequence>
<dbReference type="SMART" id="SM00342">
    <property type="entry name" value="HTH_ARAC"/>
    <property type="match status" value="1"/>
</dbReference>
<organism evidence="2">
    <name type="scientific">marine sediment metagenome</name>
    <dbReference type="NCBI Taxonomy" id="412755"/>
    <lineage>
        <taxon>unclassified sequences</taxon>
        <taxon>metagenomes</taxon>
        <taxon>ecological metagenomes</taxon>
    </lineage>
</organism>
<protein>
    <recommendedName>
        <fullName evidence="1">HTH araC/xylS-type domain-containing protein</fullName>
    </recommendedName>
</protein>
<proteinExistence type="predicted"/>
<dbReference type="GO" id="GO:0043565">
    <property type="term" value="F:sequence-specific DNA binding"/>
    <property type="evidence" value="ECO:0007669"/>
    <property type="project" value="InterPro"/>
</dbReference>
<reference evidence="2" key="1">
    <citation type="journal article" date="2015" name="Nature">
        <title>Complex archaea that bridge the gap between prokaryotes and eukaryotes.</title>
        <authorList>
            <person name="Spang A."/>
            <person name="Saw J.H."/>
            <person name="Jorgensen S.L."/>
            <person name="Zaremba-Niedzwiedzka K."/>
            <person name="Martijn J."/>
            <person name="Lind A.E."/>
            <person name="van Eijk R."/>
            <person name="Schleper C."/>
            <person name="Guy L."/>
            <person name="Ettema T.J."/>
        </authorList>
    </citation>
    <scope>NUCLEOTIDE SEQUENCE</scope>
</reference>
<feature type="domain" description="HTH araC/xylS-type" evidence="1">
    <location>
        <begin position="155"/>
        <end position="233"/>
    </location>
</feature>
<accession>A0A0F9VM35</accession>
<dbReference type="GO" id="GO:0003700">
    <property type="term" value="F:DNA-binding transcription factor activity"/>
    <property type="evidence" value="ECO:0007669"/>
    <property type="project" value="InterPro"/>
</dbReference>
<comment type="caution">
    <text evidence="2">The sequence shown here is derived from an EMBL/GenBank/DDBJ whole genome shotgun (WGS) entry which is preliminary data.</text>
</comment>